<comment type="similarity">
    <text evidence="1">Belongs to the PC-esterase family.</text>
</comment>
<protein>
    <recommendedName>
        <fullName evidence="4">Family with sequence similarity 113</fullName>
    </recommendedName>
</protein>
<gene>
    <name evidence="2" type="ORF">FSP39_018757</name>
</gene>
<reference evidence="2" key="1">
    <citation type="submission" date="2019-08" db="EMBL/GenBank/DDBJ databases">
        <title>The improved chromosome-level genome for the pearl oyster Pinctada fucata martensii using PacBio sequencing and Hi-C.</title>
        <authorList>
            <person name="Zheng Z."/>
        </authorList>
    </citation>
    <scope>NUCLEOTIDE SEQUENCE</scope>
    <source>
        <strain evidence="2">ZZ-2019</strain>
        <tissue evidence="2">Adductor muscle</tissue>
    </source>
</reference>
<organism evidence="2 3">
    <name type="scientific">Pinctada imbricata</name>
    <name type="common">Atlantic pearl-oyster</name>
    <name type="synonym">Pinctada martensii</name>
    <dbReference type="NCBI Taxonomy" id="66713"/>
    <lineage>
        <taxon>Eukaryota</taxon>
        <taxon>Metazoa</taxon>
        <taxon>Spiralia</taxon>
        <taxon>Lophotrochozoa</taxon>
        <taxon>Mollusca</taxon>
        <taxon>Bivalvia</taxon>
        <taxon>Autobranchia</taxon>
        <taxon>Pteriomorphia</taxon>
        <taxon>Pterioida</taxon>
        <taxon>Pterioidea</taxon>
        <taxon>Pteriidae</taxon>
        <taxon>Pinctada</taxon>
    </lineage>
</organism>
<comment type="caution">
    <text evidence="2">The sequence shown here is derived from an EMBL/GenBank/DDBJ whole genome shotgun (WGS) entry which is preliminary data.</text>
</comment>
<dbReference type="Gene3D" id="3.40.50.1110">
    <property type="entry name" value="SGNH hydrolase"/>
    <property type="match status" value="1"/>
</dbReference>
<name>A0AA88Y9Z4_PINIB</name>
<dbReference type="Proteomes" id="UP001186944">
    <property type="component" value="Unassembled WGS sequence"/>
</dbReference>
<proteinExistence type="inferred from homology"/>
<evidence type="ECO:0000256" key="1">
    <source>
        <dbReference type="ARBA" id="ARBA00037957"/>
    </source>
</evidence>
<sequence length="227" mass="26421">IICLQGEQSIVQDKLVFKSIATNGIGYREVREYLTGSHYLYFIFMTRCYNTYVESMLQQLSGSEPKPDVIVINSCLWDLTRYGDNAIPQYKENLSKLFGKLAELFPDTLVIWATNPPIATNPKGGVFVPETEHLKCQMELNVIEANFCARELAAEHGHDVLDLHYYLRHQIHRRAEDGIHWDMTGHRRMSNLLLSNVFYFDFCFLRYFNDLAINFFQGHFLGHIMNK</sequence>
<dbReference type="SUPFAM" id="SSF52266">
    <property type="entry name" value="SGNH hydrolase"/>
    <property type="match status" value="1"/>
</dbReference>
<keyword evidence="3" id="KW-1185">Reference proteome</keyword>
<evidence type="ECO:0008006" key="4">
    <source>
        <dbReference type="Google" id="ProtNLM"/>
    </source>
</evidence>
<dbReference type="InterPro" id="IPR036514">
    <property type="entry name" value="SGNH_hydro_sf"/>
</dbReference>
<accession>A0AA88Y9Z4</accession>
<evidence type="ECO:0000313" key="2">
    <source>
        <dbReference type="EMBL" id="KAK3095765.1"/>
    </source>
</evidence>
<dbReference type="PANTHER" id="PTHR14469:SF0">
    <property type="entry name" value="FAMILY WITH SEQUENCE SIMILARITY 113"/>
    <property type="match status" value="1"/>
</dbReference>
<dbReference type="AlphaFoldDB" id="A0AA88Y9Z4"/>
<evidence type="ECO:0000313" key="3">
    <source>
        <dbReference type="Proteomes" id="UP001186944"/>
    </source>
</evidence>
<dbReference type="EMBL" id="VSWD01000008">
    <property type="protein sequence ID" value="KAK3095765.1"/>
    <property type="molecule type" value="Genomic_DNA"/>
</dbReference>
<dbReference type="PANTHER" id="PTHR14469">
    <property type="entry name" value="SARCOMA ANTIGEN NY-SAR-23"/>
    <property type="match status" value="1"/>
</dbReference>
<feature type="non-terminal residue" evidence="2">
    <location>
        <position position="1"/>
    </location>
</feature>